<name>A0A812KDK3_9DINO</name>
<keyword evidence="3" id="KW-1185">Reference proteome</keyword>
<feature type="chain" id="PRO_5032982307" evidence="1">
    <location>
        <begin position="18"/>
        <end position="326"/>
    </location>
</feature>
<evidence type="ECO:0000313" key="2">
    <source>
        <dbReference type="EMBL" id="CAE7225794.1"/>
    </source>
</evidence>
<proteinExistence type="predicted"/>
<reference evidence="2" key="1">
    <citation type="submission" date="2021-02" db="EMBL/GenBank/DDBJ databases">
        <authorList>
            <person name="Dougan E. K."/>
            <person name="Rhodes N."/>
            <person name="Thang M."/>
            <person name="Chan C."/>
        </authorList>
    </citation>
    <scope>NUCLEOTIDE SEQUENCE</scope>
</reference>
<evidence type="ECO:0000256" key="1">
    <source>
        <dbReference type="SAM" id="SignalP"/>
    </source>
</evidence>
<comment type="caution">
    <text evidence="2">The sequence shown here is derived from an EMBL/GenBank/DDBJ whole genome shotgun (WGS) entry which is preliminary data.</text>
</comment>
<evidence type="ECO:0000313" key="3">
    <source>
        <dbReference type="Proteomes" id="UP000604046"/>
    </source>
</evidence>
<gene>
    <name evidence="2" type="primary">cbh</name>
    <name evidence="2" type="ORF">SNAT2548_LOCUS8731</name>
</gene>
<keyword evidence="1" id="KW-0732">Signal</keyword>
<organism evidence="2 3">
    <name type="scientific">Symbiodinium natans</name>
    <dbReference type="NCBI Taxonomy" id="878477"/>
    <lineage>
        <taxon>Eukaryota</taxon>
        <taxon>Sar</taxon>
        <taxon>Alveolata</taxon>
        <taxon>Dinophyceae</taxon>
        <taxon>Suessiales</taxon>
        <taxon>Symbiodiniaceae</taxon>
        <taxon>Symbiodinium</taxon>
    </lineage>
</organism>
<accession>A0A812KDK3</accession>
<dbReference type="AlphaFoldDB" id="A0A812KDK3"/>
<dbReference type="Proteomes" id="UP000604046">
    <property type="component" value="Unassembled WGS sequence"/>
</dbReference>
<protein>
    <submittedName>
        <fullName evidence="2">Cbh protein</fullName>
    </submittedName>
</protein>
<dbReference type="OrthoDB" id="485453at2759"/>
<feature type="signal peptide" evidence="1">
    <location>
        <begin position="1"/>
        <end position="17"/>
    </location>
</feature>
<sequence length="326" mass="36442">MALLKVMFVALLQVASSVRTNVQLQADASSSGIGQDALAQWLWSSQGMDLSRSDADWMAQKGGAILNDCGVTLEDLKKLKDVLFSTSNLDFSKQMVKDKLFELAEQHIDPDTLKQMYFALFSTSAVDLPKSVAQSRAVELTLAYAEPEQVKSLYSTLYSSSGVNLGKREAQEKALELAKAGCDPIALKNAYARAYGSQADRLKTASESAVAENLNYKAKRYAKDGVAYTAQGFQQYYHQYFLSEWSAAPAEKRVAPDRKAYSASQFRMFFQSNWERYWDAAPVATQIRLAKDGRRYTIPEFQSYYKDAWQSEWAASPELICQECSA</sequence>
<dbReference type="EMBL" id="CAJNDS010000657">
    <property type="protein sequence ID" value="CAE7225794.1"/>
    <property type="molecule type" value="Genomic_DNA"/>
</dbReference>